<keyword evidence="2" id="KW-1185">Reference proteome</keyword>
<evidence type="ECO:0000313" key="1">
    <source>
        <dbReference type="EMBL" id="KAJ8636150.1"/>
    </source>
</evidence>
<accession>A0ACC2LRS3</accession>
<organism evidence="1 2">
    <name type="scientific">Persea americana</name>
    <name type="common">Avocado</name>
    <dbReference type="NCBI Taxonomy" id="3435"/>
    <lineage>
        <taxon>Eukaryota</taxon>
        <taxon>Viridiplantae</taxon>
        <taxon>Streptophyta</taxon>
        <taxon>Embryophyta</taxon>
        <taxon>Tracheophyta</taxon>
        <taxon>Spermatophyta</taxon>
        <taxon>Magnoliopsida</taxon>
        <taxon>Magnoliidae</taxon>
        <taxon>Laurales</taxon>
        <taxon>Lauraceae</taxon>
        <taxon>Persea</taxon>
    </lineage>
</organism>
<evidence type="ECO:0000313" key="2">
    <source>
        <dbReference type="Proteomes" id="UP001234297"/>
    </source>
</evidence>
<dbReference type="EMBL" id="CM056811">
    <property type="protein sequence ID" value="KAJ8636150.1"/>
    <property type="molecule type" value="Genomic_DNA"/>
</dbReference>
<name>A0ACC2LRS3_PERAE</name>
<comment type="caution">
    <text evidence="1">The sequence shown here is derived from an EMBL/GenBank/DDBJ whole genome shotgun (WGS) entry which is preliminary data.</text>
</comment>
<gene>
    <name evidence="1" type="ORF">MRB53_010417</name>
</gene>
<sequence>MLTQQFQEFMANQNNQNHNAHDAGDDFEESDDSQEAPRRRRRVPALPIEDRRWWEVGMRTEVPEFHGSLQPEEFLDWICTTEENLRQGTRTVEDYTTEFYQLLAWNEIQELEDQLVARYIGGLRVQIQDTVNLFDPVLVSAAHQMALQVEKQLMRKSNSGVVVNPGSSSFGGVHRSSSSMNPGQQASSNPTQTNITINSGIKCFGCSETGHRRSECKKIGKRALFADTDDGEEDDAYVGEEPAFDDTPDEEILEVNWSSGFSPFQVVYSMIPRGPLDLIPLPSKIRAHGKVTEFVDGLQAIHKKVHDNLVQVATKYKMLADKKRHHVEFEVGDFVWAVLTKDRFSVGDYNKLSAKKIGPVEIIEKINPNAHRFKLLTHIRMADVFNMKHLIPYFGDSSDDDAIGNSRENFLHPGENDAVQKGFDFMVVTEWGKGDWWDEHWDNDGEVGLFVGGEGVGTSCMCWDVKAGAGLMSGKGDLVMAFFVKGGIPDFRGRSEEKKLLNGKPLSEANYALEGDAFIPVRIVLVPVLSTSSVGIEVACQCHALDFLFLKIIKILSRSECTGLGLDG</sequence>
<protein>
    <submittedName>
        <fullName evidence="1">Uncharacterized protein</fullName>
    </submittedName>
</protein>
<dbReference type="Proteomes" id="UP001234297">
    <property type="component" value="Chromosome 3"/>
</dbReference>
<proteinExistence type="predicted"/>
<reference evidence="1 2" key="1">
    <citation type="journal article" date="2022" name="Hortic Res">
        <title>A haplotype resolved chromosomal level avocado genome allows analysis of novel avocado genes.</title>
        <authorList>
            <person name="Nath O."/>
            <person name="Fletcher S.J."/>
            <person name="Hayward A."/>
            <person name="Shaw L.M."/>
            <person name="Masouleh A.K."/>
            <person name="Furtado A."/>
            <person name="Henry R.J."/>
            <person name="Mitter N."/>
        </authorList>
    </citation>
    <scope>NUCLEOTIDE SEQUENCE [LARGE SCALE GENOMIC DNA]</scope>
    <source>
        <strain evidence="2">cv. Hass</strain>
    </source>
</reference>